<dbReference type="InterPro" id="IPR036291">
    <property type="entry name" value="NAD(P)-bd_dom_sf"/>
</dbReference>
<gene>
    <name evidence="5" type="ORF">G8O30_08245</name>
</gene>
<dbReference type="GO" id="GO:0004735">
    <property type="term" value="F:pyrroline-5-carboxylate reductase activity"/>
    <property type="evidence" value="ECO:0007669"/>
    <property type="project" value="InterPro"/>
</dbReference>
<dbReference type="EMBL" id="CP049742">
    <property type="protein sequence ID" value="QPC46952.1"/>
    <property type="molecule type" value="Genomic_DNA"/>
</dbReference>
<dbReference type="PANTHER" id="PTHR11645">
    <property type="entry name" value="PYRROLINE-5-CARBOXYLATE REDUCTASE"/>
    <property type="match status" value="1"/>
</dbReference>
<evidence type="ECO:0000313" key="5">
    <source>
        <dbReference type="EMBL" id="QPC46952.1"/>
    </source>
</evidence>
<feature type="domain" description="Pyrroline-5-carboxylate reductase catalytic N-terminal" evidence="3">
    <location>
        <begin position="2"/>
        <end position="97"/>
    </location>
</feature>
<dbReference type="SUPFAM" id="SSF51735">
    <property type="entry name" value="NAD(P)-binding Rossmann-fold domains"/>
    <property type="match status" value="1"/>
</dbReference>
<dbReference type="NCBIfam" id="NF005814">
    <property type="entry name" value="PRK07680.1"/>
    <property type="match status" value="1"/>
</dbReference>
<dbReference type="InterPro" id="IPR029036">
    <property type="entry name" value="P5CR_dimer"/>
</dbReference>
<keyword evidence="6" id="KW-1185">Reference proteome</keyword>
<feature type="binding site" evidence="2">
    <location>
        <begin position="69"/>
        <end position="72"/>
    </location>
    <ligand>
        <name>NADP(+)</name>
        <dbReference type="ChEBI" id="CHEBI:58349"/>
    </ligand>
</feature>
<feature type="binding site" evidence="2">
    <location>
        <begin position="6"/>
        <end position="11"/>
    </location>
    <ligand>
        <name>NADP(+)</name>
        <dbReference type="ChEBI" id="CHEBI:58349"/>
    </ligand>
</feature>
<evidence type="ECO:0000259" key="4">
    <source>
        <dbReference type="Pfam" id="PF14748"/>
    </source>
</evidence>
<sequence length="276" mass="30764">MKIGVIGTGNMGTILIEAFIESGAASPSDLFITNRTIQKALNIKKGNPEVTVFRHASEVLEFCDCIFLALKPHDIFPFIQEHKEQFHENHLVVSITSPVSTDQLGYFIPSQCARLIPSITNRALSGVSLLSFDDRCTDLLKDWLSYVASQFSRPMEIEESITRVSSDIVSCGPAFFTYITRRFIQSATEETGITHEEAEQLASDMLIGLGELLKKEIYTLPTLQEKVCVKGGVTGEGIRVMDEELGKVFNHVFLATQARFVEDKEVIDKQIAKFLP</sequence>
<dbReference type="InterPro" id="IPR000304">
    <property type="entry name" value="Pyrroline-COOH_reductase"/>
</dbReference>
<dbReference type="AlphaFoldDB" id="A0A7S8CBH9"/>
<dbReference type="InterPro" id="IPR008927">
    <property type="entry name" value="6-PGluconate_DH-like_C_sf"/>
</dbReference>
<evidence type="ECO:0000256" key="2">
    <source>
        <dbReference type="PIRSR" id="PIRSR000193-1"/>
    </source>
</evidence>
<keyword evidence="2" id="KW-0521">NADP</keyword>
<protein>
    <submittedName>
        <fullName evidence="5">Late competence protein ComER</fullName>
    </submittedName>
</protein>
<dbReference type="Pfam" id="PF03807">
    <property type="entry name" value="F420_oxidored"/>
    <property type="match status" value="1"/>
</dbReference>
<dbReference type="PANTHER" id="PTHR11645:SF51">
    <property type="entry name" value="COME OPERON PROTEIN 4"/>
    <property type="match status" value="1"/>
</dbReference>
<dbReference type="PROSITE" id="PS00521">
    <property type="entry name" value="P5CR"/>
    <property type="match status" value="1"/>
</dbReference>
<dbReference type="PIRSF" id="PIRSF000193">
    <property type="entry name" value="Pyrrol-5-carb_rd"/>
    <property type="match status" value="1"/>
</dbReference>
<organism evidence="5 6">
    <name type="scientific">Mangrovibacillus cuniculi</name>
    <dbReference type="NCBI Taxonomy" id="2593652"/>
    <lineage>
        <taxon>Bacteria</taxon>
        <taxon>Bacillati</taxon>
        <taxon>Bacillota</taxon>
        <taxon>Bacilli</taxon>
        <taxon>Bacillales</taxon>
        <taxon>Bacillaceae</taxon>
        <taxon>Mangrovibacillus</taxon>
    </lineage>
</organism>
<dbReference type="Pfam" id="PF14748">
    <property type="entry name" value="P5CR_dimer"/>
    <property type="match status" value="1"/>
</dbReference>
<name>A0A7S8CBH9_9BACI</name>
<evidence type="ECO:0000259" key="3">
    <source>
        <dbReference type="Pfam" id="PF03807"/>
    </source>
</evidence>
<reference evidence="5 6" key="1">
    <citation type="submission" date="2019-07" db="EMBL/GenBank/DDBJ databases">
        <title>Genome sequence of 2 isolates from Red Sea Mangroves.</title>
        <authorList>
            <person name="Sefrji F."/>
            <person name="Michoud G."/>
            <person name="Merlino G."/>
            <person name="Daffonchio D."/>
        </authorList>
    </citation>
    <scope>NUCLEOTIDE SEQUENCE [LARGE SCALE GENOMIC DNA]</scope>
    <source>
        <strain evidence="5 6">R1DC41</strain>
    </source>
</reference>
<dbReference type="Gene3D" id="3.40.50.720">
    <property type="entry name" value="NAD(P)-binding Rossmann-like Domain"/>
    <property type="match status" value="1"/>
</dbReference>
<comment type="similarity">
    <text evidence="1">Belongs to the pyrroline-5-carboxylate reductase family.</text>
</comment>
<dbReference type="SUPFAM" id="SSF48179">
    <property type="entry name" value="6-phosphogluconate dehydrogenase C-terminal domain-like"/>
    <property type="match status" value="1"/>
</dbReference>
<feature type="domain" description="Pyrroline-5-carboxylate reductase dimerisation" evidence="4">
    <location>
        <begin position="160"/>
        <end position="260"/>
    </location>
</feature>
<dbReference type="KEGG" id="mcui:G8O30_08245"/>
<dbReference type="Gene3D" id="1.10.3730.10">
    <property type="entry name" value="ProC C-terminal domain-like"/>
    <property type="match status" value="1"/>
</dbReference>
<accession>A0A7S8CBH9</accession>
<evidence type="ECO:0000256" key="1">
    <source>
        <dbReference type="ARBA" id="ARBA00005525"/>
    </source>
</evidence>
<dbReference type="GO" id="GO:0055129">
    <property type="term" value="P:L-proline biosynthetic process"/>
    <property type="evidence" value="ECO:0007669"/>
    <property type="project" value="TreeGrafter"/>
</dbReference>
<dbReference type="Proteomes" id="UP000593626">
    <property type="component" value="Chromosome"/>
</dbReference>
<evidence type="ECO:0000313" key="6">
    <source>
        <dbReference type="Proteomes" id="UP000593626"/>
    </source>
</evidence>
<dbReference type="InterPro" id="IPR053790">
    <property type="entry name" value="P5CR-like_CS"/>
</dbReference>
<proteinExistence type="inferred from homology"/>
<dbReference type="InterPro" id="IPR028939">
    <property type="entry name" value="P5C_Rdtase_cat_N"/>
</dbReference>
<dbReference type="RefSeq" id="WP_239671620.1">
    <property type="nucleotide sequence ID" value="NZ_CP049742.1"/>
</dbReference>